<feature type="domain" description="F-box" evidence="1">
    <location>
        <begin position="1"/>
        <end position="43"/>
    </location>
</feature>
<keyword evidence="3" id="KW-1185">Reference proteome</keyword>
<dbReference type="SUPFAM" id="SSF81383">
    <property type="entry name" value="F-box domain"/>
    <property type="match status" value="1"/>
</dbReference>
<gene>
    <name evidence="2" type="ORF">P153DRAFT_360833</name>
</gene>
<reference evidence="2" key="1">
    <citation type="journal article" date="2020" name="Stud. Mycol.">
        <title>101 Dothideomycetes genomes: a test case for predicting lifestyles and emergence of pathogens.</title>
        <authorList>
            <person name="Haridas S."/>
            <person name="Albert R."/>
            <person name="Binder M."/>
            <person name="Bloem J."/>
            <person name="Labutti K."/>
            <person name="Salamov A."/>
            <person name="Andreopoulos B."/>
            <person name="Baker S."/>
            <person name="Barry K."/>
            <person name="Bills G."/>
            <person name="Bluhm B."/>
            <person name="Cannon C."/>
            <person name="Castanera R."/>
            <person name="Culley D."/>
            <person name="Daum C."/>
            <person name="Ezra D."/>
            <person name="Gonzalez J."/>
            <person name="Henrissat B."/>
            <person name="Kuo A."/>
            <person name="Liang C."/>
            <person name="Lipzen A."/>
            <person name="Lutzoni F."/>
            <person name="Magnuson J."/>
            <person name="Mondo S."/>
            <person name="Nolan M."/>
            <person name="Ohm R."/>
            <person name="Pangilinan J."/>
            <person name="Park H.-J."/>
            <person name="Ramirez L."/>
            <person name="Alfaro M."/>
            <person name="Sun H."/>
            <person name="Tritt A."/>
            <person name="Yoshinaga Y."/>
            <person name="Zwiers L.-H."/>
            <person name="Turgeon B."/>
            <person name="Goodwin S."/>
            <person name="Spatafora J."/>
            <person name="Crous P."/>
            <person name="Grigoriev I."/>
        </authorList>
    </citation>
    <scope>NUCLEOTIDE SEQUENCE</scope>
    <source>
        <strain evidence="2">CBS 119687</strain>
    </source>
</reference>
<dbReference type="InterPro" id="IPR001810">
    <property type="entry name" value="F-box_dom"/>
</dbReference>
<dbReference type="OrthoDB" id="5422579at2759"/>
<evidence type="ECO:0000259" key="1">
    <source>
        <dbReference type="PROSITE" id="PS50181"/>
    </source>
</evidence>
<dbReference type="AlphaFoldDB" id="A0A6A5ZYL1"/>
<protein>
    <recommendedName>
        <fullName evidence="1">F-box domain-containing protein</fullName>
    </recommendedName>
</protein>
<accession>A0A6A5ZYL1</accession>
<evidence type="ECO:0000313" key="2">
    <source>
        <dbReference type="EMBL" id="KAF2124629.1"/>
    </source>
</evidence>
<name>A0A6A5ZYL1_9PLEO</name>
<dbReference type="GeneID" id="54407374"/>
<organism evidence="2 3">
    <name type="scientific">Dothidotthia symphoricarpi CBS 119687</name>
    <dbReference type="NCBI Taxonomy" id="1392245"/>
    <lineage>
        <taxon>Eukaryota</taxon>
        <taxon>Fungi</taxon>
        <taxon>Dikarya</taxon>
        <taxon>Ascomycota</taxon>
        <taxon>Pezizomycotina</taxon>
        <taxon>Dothideomycetes</taxon>
        <taxon>Pleosporomycetidae</taxon>
        <taxon>Pleosporales</taxon>
        <taxon>Dothidotthiaceae</taxon>
        <taxon>Dothidotthia</taxon>
    </lineage>
</organism>
<dbReference type="Proteomes" id="UP000799771">
    <property type="component" value="Unassembled WGS sequence"/>
</dbReference>
<dbReference type="InterPro" id="IPR036047">
    <property type="entry name" value="F-box-like_dom_sf"/>
</dbReference>
<dbReference type="RefSeq" id="XP_033519022.1">
    <property type="nucleotide sequence ID" value="XM_033666942.1"/>
</dbReference>
<dbReference type="PROSITE" id="PS50181">
    <property type="entry name" value="FBOX"/>
    <property type="match status" value="1"/>
</dbReference>
<dbReference type="EMBL" id="ML977518">
    <property type="protein sequence ID" value="KAF2124629.1"/>
    <property type="molecule type" value="Genomic_DNA"/>
</dbReference>
<proteinExistence type="predicted"/>
<evidence type="ECO:0000313" key="3">
    <source>
        <dbReference type="Proteomes" id="UP000799771"/>
    </source>
</evidence>
<sequence length="479" mass="55259">MKYLPPELHYEVCEYLSLEDIRRYRLVNKTFSHVGAAKLFRQLTFHASDESLNQVCAVAAHPVLRKQVKSLIWDANLWDIGTYGSSFEEFRNYTSDHSRSGLQEMEHKLARQLNVSRDQLVLEHQSEVESEVQRHYGLYQARRIDEQRVLRERLTAICLRPILRRFLGMEKISIHNGDYYKWCPKRWPDYYWGGDHVLPETKATELLARGEGAWQDNLGSGLPVWHPFEHSIIAVGHQLKELVVDHLSWKTFQSEFRVSMLARHCPGLVSLKLAVAVEAGYGTKIEVNNSGQCRSIMKNGQLAGFIAGLSKLQVLEIRFPYYARTYVAAVELSDIIPADQTGLRRLVLERFETSEAHISKLLRSNRKTLKDLSLQDIYLNPRGSWTRIFKMIRNRLSLTSAQFDGVLCDSVRPNVPLDRFNHRAGVEDGWDFMWYSDEGEDERLGYALSDYLVKGPVCPLTYDMKIAVQKGRKELVAEP</sequence>